<keyword evidence="3" id="KW-1185">Reference proteome</keyword>
<dbReference type="EMBL" id="JBICBT010001125">
    <property type="protein sequence ID" value="KAL3081965.1"/>
    <property type="molecule type" value="Genomic_DNA"/>
</dbReference>
<sequence length="672" mass="74889">MVHNSGTLLPPALFGFLLLFFCCGELSLFAYGVGDYDKRFECKHAKNIKHHYPPYEHIKSILTTETTQCKVHCGAQFCSTKRGDGYELYHDFWSCFDKYTDEHQCALDHKLDSMYSHLTVVWECQCRFGHVGVAMSNENFIGYQEEMGCRGQMITENGTAVAPFAPGNVVTCFTEHRCVAVFCAAGELFFHLWTCSYNQNKTCAKDDGPKSANDERAKLGLKTSTEWNCICQFGAFSVAMGNALFKPPKDEVKCQSVIVTEDATVNNALNKKTLKKDMNCAYSGKHCAMLSCSAGPLKFDERICTNATTENECAKVPAKINAKRKNLSLPTTEDWNCTCKFVTEKVPSDDNHRNVGNGFGMILPVPILLGILSLFHADIFGRTPQNRSNDAQLHASPGCLCDAFLLLRTFAIWIRYSYSLKCKVAHELESVNATDQMIEEVRNNLCPSAKYCFAAFCSSAKTGFYKNSWSCAFHFIKTKEECEAQILGTVNFVRKTIEDRTKISCPSATDWKCTCHIGANGKDMDNEQFVAPVVELNPKEVKCQSVIVTEDATVNNALKKETLKKEMKCAYDEKHCAMVSCSAGLLKFDERICTNATTENECAKVPAKINAKRKNLSLPTTEDWNCTCQFVTEKVPPDDNHRNVGNGFGMILPVPILLGILSLFHADIFGSA</sequence>
<name>A0ABD2IVW6_9BILA</name>
<keyword evidence="1" id="KW-0472">Membrane</keyword>
<evidence type="ECO:0000313" key="3">
    <source>
        <dbReference type="Proteomes" id="UP001620626"/>
    </source>
</evidence>
<organism evidence="2 3">
    <name type="scientific">Heterodera trifolii</name>
    <dbReference type="NCBI Taxonomy" id="157864"/>
    <lineage>
        <taxon>Eukaryota</taxon>
        <taxon>Metazoa</taxon>
        <taxon>Ecdysozoa</taxon>
        <taxon>Nematoda</taxon>
        <taxon>Chromadorea</taxon>
        <taxon>Rhabditida</taxon>
        <taxon>Tylenchina</taxon>
        <taxon>Tylenchomorpha</taxon>
        <taxon>Tylenchoidea</taxon>
        <taxon>Heteroderidae</taxon>
        <taxon>Heteroderinae</taxon>
        <taxon>Heterodera</taxon>
    </lineage>
</organism>
<evidence type="ECO:0000256" key="1">
    <source>
        <dbReference type="SAM" id="Phobius"/>
    </source>
</evidence>
<gene>
    <name evidence="2" type="ORF">niasHT_032647</name>
</gene>
<proteinExistence type="predicted"/>
<evidence type="ECO:0000313" key="2">
    <source>
        <dbReference type="EMBL" id="KAL3081965.1"/>
    </source>
</evidence>
<protein>
    <submittedName>
        <fullName evidence="2">Uncharacterized protein</fullName>
    </submittedName>
</protein>
<feature type="transmembrane region" description="Helical" evidence="1">
    <location>
        <begin position="355"/>
        <end position="375"/>
    </location>
</feature>
<accession>A0ABD2IVW6</accession>
<comment type="caution">
    <text evidence="2">The sequence shown here is derived from an EMBL/GenBank/DDBJ whole genome shotgun (WGS) entry which is preliminary data.</text>
</comment>
<keyword evidence="1" id="KW-1133">Transmembrane helix</keyword>
<feature type="transmembrane region" description="Helical" evidence="1">
    <location>
        <begin position="12"/>
        <end position="33"/>
    </location>
</feature>
<dbReference type="AlphaFoldDB" id="A0ABD2IVW6"/>
<feature type="transmembrane region" description="Helical" evidence="1">
    <location>
        <begin position="395"/>
        <end position="414"/>
    </location>
</feature>
<keyword evidence="1" id="KW-0812">Transmembrane</keyword>
<dbReference type="Proteomes" id="UP001620626">
    <property type="component" value="Unassembled WGS sequence"/>
</dbReference>
<feature type="transmembrane region" description="Helical" evidence="1">
    <location>
        <begin position="644"/>
        <end position="666"/>
    </location>
</feature>
<reference evidence="2 3" key="1">
    <citation type="submission" date="2024-10" db="EMBL/GenBank/DDBJ databases">
        <authorList>
            <person name="Kim D."/>
        </authorList>
    </citation>
    <scope>NUCLEOTIDE SEQUENCE [LARGE SCALE GENOMIC DNA]</scope>
    <source>
        <strain evidence="2">BH-2024</strain>
    </source>
</reference>